<proteinExistence type="predicted"/>
<dbReference type="Proteomes" id="UP000050454">
    <property type="component" value="Unassembled WGS sequence"/>
</dbReference>
<reference evidence="2 3" key="1">
    <citation type="submission" date="2015-07" db="EMBL/GenBank/DDBJ databases">
        <title>The draft genome sequence of Leadbetterella sp. JN14-9.</title>
        <authorList>
            <person name="Liu Y."/>
            <person name="Du J."/>
            <person name="Shao Z."/>
        </authorList>
    </citation>
    <scope>NUCLEOTIDE SEQUENCE [LARGE SCALE GENOMIC DNA]</scope>
    <source>
        <strain evidence="2 3">JN14-9</strain>
    </source>
</reference>
<dbReference type="OrthoDB" id="1160533at2"/>
<keyword evidence="1" id="KW-0732">Signal</keyword>
<sequence length="295" mass="34025">MKGLLRSGQLIVLIALLTSCMADIRTAPIKKKGITPESQKKGRELLLKTRKKHGLDQLKQHKTYQYTAHDSWKGFLGKVGKVWPEAELNLDFKYLPGTFEGKVQYLSGNVKGLSGGLQSWHYYEIDNSGKLEFKRTNKRVEFGIAAFQYFFEVLDRMPDVPILAYAGEQTVGNQSYEILFATWHKAEPHKEHDQYLLYINKETGYMDFLTYTIRDNYLPGSWFLHGTVKYENLKIIDGITVPFTQKVYLLGPHDEDKNLIHELNISDFQFDTFEAEELYPDKSIPRVGNSKEGKQ</sequence>
<dbReference type="RefSeq" id="WP_055149916.1">
    <property type="nucleotide sequence ID" value="NZ_JXSZ01000012.1"/>
</dbReference>
<feature type="signal peptide" evidence="1">
    <location>
        <begin position="1"/>
        <end position="22"/>
    </location>
</feature>
<organism evidence="2 3">
    <name type="scientific">Jiulongibacter sediminis</name>
    <dbReference type="NCBI Taxonomy" id="1605367"/>
    <lineage>
        <taxon>Bacteria</taxon>
        <taxon>Pseudomonadati</taxon>
        <taxon>Bacteroidota</taxon>
        <taxon>Cytophagia</taxon>
        <taxon>Cytophagales</taxon>
        <taxon>Leadbetterellaceae</taxon>
        <taxon>Jiulongibacter</taxon>
    </lineage>
</organism>
<feature type="chain" id="PRO_5006135548" evidence="1">
    <location>
        <begin position="23"/>
        <end position="295"/>
    </location>
</feature>
<gene>
    <name evidence="2" type="ORF">AFM12_15540</name>
</gene>
<dbReference type="EMBL" id="LGTQ01000012">
    <property type="protein sequence ID" value="KPM47214.1"/>
    <property type="molecule type" value="Genomic_DNA"/>
</dbReference>
<protein>
    <submittedName>
        <fullName evidence="2">Uncharacterized protein</fullName>
    </submittedName>
</protein>
<evidence type="ECO:0000256" key="1">
    <source>
        <dbReference type="SAM" id="SignalP"/>
    </source>
</evidence>
<accession>A0A0P7BA42</accession>
<evidence type="ECO:0000313" key="2">
    <source>
        <dbReference type="EMBL" id="KPM47214.1"/>
    </source>
</evidence>
<dbReference type="PROSITE" id="PS51257">
    <property type="entry name" value="PROKAR_LIPOPROTEIN"/>
    <property type="match status" value="1"/>
</dbReference>
<name>A0A0P7BA42_9BACT</name>
<keyword evidence="3" id="KW-1185">Reference proteome</keyword>
<dbReference type="STRING" id="1605367.AFM12_15540"/>
<comment type="caution">
    <text evidence="2">The sequence shown here is derived from an EMBL/GenBank/DDBJ whole genome shotgun (WGS) entry which is preliminary data.</text>
</comment>
<dbReference type="AlphaFoldDB" id="A0A0P7BA42"/>
<evidence type="ECO:0000313" key="3">
    <source>
        <dbReference type="Proteomes" id="UP000050454"/>
    </source>
</evidence>